<evidence type="ECO:0000256" key="5">
    <source>
        <dbReference type="ARBA" id="ARBA00022679"/>
    </source>
</evidence>
<keyword evidence="6 10" id="KW-0547">Nucleotide-binding</keyword>
<reference evidence="12 13" key="1">
    <citation type="submission" date="2011-10" db="EMBL/GenBank/DDBJ databases">
        <authorList>
            <person name="Genoscope - CEA"/>
        </authorList>
    </citation>
    <scope>NUCLEOTIDE SEQUENCE [LARGE SCALE GENOMIC DNA]</scope>
    <source>
        <strain evidence="12 13">RCC 1105</strain>
    </source>
</reference>
<evidence type="ECO:0000313" key="12">
    <source>
        <dbReference type="EMBL" id="CCO66405.1"/>
    </source>
</evidence>
<feature type="binding site" evidence="10">
    <location>
        <position position="76"/>
    </location>
    <ligand>
        <name>ATP</name>
        <dbReference type="ChEBI" id="CHEBI:30616"/>
    </ligand>
</feature>
<dbReference type="GO" id="GO:0005524">
    <property type="term" value="F:ATP binding"/>
    <property type="evidence" value="ECO:0007669"/>
    <property type="project" value="UniProtKB-KW"/>
</dbReference>
<dbReference type="EC" id="2.7.4.3" evidence="10"/>
<evidence type="ECO:0000256" key="11">
    <source>
        <dbReference type="SAM" id="MobiDB-lite"/>
    </source>
</evidence>
<comment type="function">
    <text evidence="10">Broad-specificity nucleoside monophosphate (NMP) kinase that catalyzes the reversible transfer of the terminal phosphate group between nucleoside triphosphates and monophosphates. Has also ATPase activity. Involved in the late cytoplasmic maturation steps of the 40S ribosomal particles, specifically 18S rRNA maturation. While NMP activity is not required for ribosome maturation, ATPase activity is. Associates transiently with small ribosomal subunit protein uS11. ATP hydrolysis breaks the interaction with uS11. May temporarily remove uS11 from the ribosome to enable a conformational change of the ribosomal RNA that is needed for the final maturation step of the small ribosomal subunit. Its NMP activity may have a role in nuclear energy homeostasis.</text>
</comment>
<dbReference type="KEGG" id="bpg:Bathy07g00300"/>
<dbReference type="PANTHER" id="PTHR12595:SF0">
    <property type="entry name" value="ADENYLATE KINASE ISOENZYME 6"/>
    <property type="match status" value="1"/>
</dbReference>
<evidence type="ECO:0000256" key="7">
    <source>
        <dbReference type="ARBA" id="ARBA00022777"/>
    </source>
</evidence>
<dbReference type="GO" id="GO:0005737">
    <property type="term" value="C:cytoplasm"/>
    <property type="evidence" value="ECO:0007669"/>
    <property type="project" value="UniProtKB-SubCell"/>
</dbReference>
<dbReference type="GO" id="GO:0016887">
    <property type="term" value="F:ATP hydrolysis activity"/>
    <property type="evidence" value="ECO:0007669"/>
    <property type="project" value="UniProtKB-UniRule"/>
</dbReference>
<dbReference type="InterPro" id="IPR020618">
    <property type="entry name" value="Adenyl_kinase_AK6"/>
</dbReference>
<evidence type="ECO:0000313" key="13">
    <source>
        <dbReference type="Proteomes" id="UP000198341"/>
    </source>
</evidence>
<keyword evidence="5 10" id="KW-0808">Transferase</keyword>
<feature type="binding site" evidence="10">
    <location>
        <position position="77"/>
    </location>
    <ligand>
        <name>ATP</name>
        <dbReference type="ChEBI" id="CHEBI:30616"/>
    </ligand>
</feature>
<comment type="catalytic activity">
    <reaction evidence="1 10">
        <text>AMP + ATP = 2 ADP</text>
        <dbReference type="Rhea" id="RHEA:12973"/>
        <dbReference type="ChEBI" id="CHEBI:30616"/>
        <dbReference type="ChEBI" id="CHEBI:456215"/>
        <dbReference type="ChEBI" id="CHEBI:456216"/>
        <dbReference type="EC" id="2.7.4.3"/>
    </reaction>
</comment>
<evidence type="ECO:0000256" key="6">
    <source>
        <dbReference type="ARBA" id="ARBA00022741"/>
    </source>
</evidence>
<evidence type="ECO:0000256" key="3">
    <source>
        <dbReference type="ARBA" id="ARBA00022517"/>
    </source>
</evidence>
<evidence type="ECO:0000256" key="1">
    <source>
        <dbReference type="ARBA" id="ARBA00000582"/>
    </source>
</evidence>
<accession>K8F2X3</accession>
<feature type="region of interest" description="NMPbind" evidence="10">
    <location>
        <begin position="100"/>
        <end position="123"/>
    </location>
</feature>
<evidence type="ECO:0000256" key="9">
    <source>
        <dbReference type="ARBA" id="ARBA00023242"/>
    </source>
</evidence>
<evidence type="ECO:0000256" key="10">
    <source>
        <dbReference type="HAMAP-Rule" id="MF_03173"/>
    </source>
</evidence>
<name>K8F2X3_9CHLO</name>
<evidence type="ECO:0000256" key="2">
    <source>
        <dbReference type="ARBA" id="ARBA00022490"/>
    </source>
</evidence>
<dbReference type="GO" id="GO:0042274">
    <property type="term" value="P:ribosomal small subunit biogenesis"/>
    <property type="evidence" value="ECO:0007669"/>
    <property type="project" value="UniProtKB-UniRule"/>
</dbReference>
<feature type="region of interest" description="Disordered" evidence="11">
    <location>
        <begin position="1"/>
        <end position="53"/>
    </location>
</feature>
<protein>
    <recommendedName>
        <fullName evidence="10">Adenylate kinase isoenzyme 6 homolog</fullName>
        <shortName evidence="10">AK6</shortName>
        <ecNumber evidence="10">2.7.4.3</ecNumber>
    </recommendedName>
    <alternativeName>
        <fullName evidence="10">Dual activity adenylate kinase/ATPase</fullName>
        <shortName evidence="10">AK/ATPase</shortName>
    </alternativeName>
</protein>
<sequence length="241" mass="28080">MAFAKRKTKKKSTNDFEEEEEDDADDQRQKKKTKTTKKDDDDDDDDEKTKKTRTKRTKVALLKNILICGTPGTGKSTLAKLVLEKVNNNNNKRICYEYVNVGDVCKAKEFYHLFDERLNSFVIDEDKILDHLEPLVRRGGMILDYHSSEFFPERFFSHVIVLTCGRENTKILYERLEKRDGYTKEKIRQNVECEIFGECVEEAKEAYTGDGVVHVRSNETEEEMEETVKFIAEELLGAKLR</sequence>
<feature type="compositionally biased region" description="Basic residues" evidence="11">
    <location>
        <begin position="1"/>
        <end position="11"/>
    </location>
</feature>
<dbReference type="GeneID" id="19014520"/>
<dbReference type="Proteomes" id="UP000198341">
    <property type="component" value="Chromosome 7"/>
</dbReference>
<comment type="catalytic activity">
    <reaction evidence="10">
        <text>ATP + H2O = ADP + phosphate + H(+)</text>
        <dbReference type="Rhea" id="RHEA:13065"/>
        <dbReference type="ChEBI" id="CHEBI:15377"/>
        <dbReference type="ChEBI" id="CHEBI:15378"/>
        <dbReference type="ChEBI" id="CHEBI:30616"/>
        <dbReference type="ChEBI" id="CHEBI:43474"/>
        <dbReference type="ChEBI" id="CHEBI:456216"/>
    </reaction>
</comment>
<dbReference type="OrthoDB" id="10251185at2759"/>
<dbReference type="GO" id="GO:0004017">
    <property type="term" value="F:AMP kinase activity"/>
    <property type="evidence" value="ECO:0007669"/>
    <property type="project" value="UniProtKB-UniRule"/>
</dbReference>
<dbReference type="GO" id="GO:0006364">
    <property type="term" value="P:rRNA processing"/>
    <property type="evidence" value="ECO:0007669"/>
    <property type="project" value="UniProtKB-KW"/>
</dbReference>
<comment type="subunit">
    <text evidence="10">Interacts with small ribosomal subunit protein uS11. Not a structural component of 43S pre-ribosomes, but transiently interacts with them by binding to uS11.</text>
</comment>
<dbReference type="AlphaFoldDB" id="K8F2X3"/>
<dbReference type="CDD" id="cd00009">
    <property type="entry name" value="AAA"/>
    <property type="match status" value="1"/>
</dbReference>
<dbReference type="GO" id="GO:0005634">
    <property type="term" value="C:nucleus"/>
    <property type="evidence" value="ECO:0007669"/>
    <property type="project" value="UniProtKB-SubCell"/>
</dbReference>
<dbReference type="Gene3D" id="3.40.50.300">
    <property type="entry name" value="P-loop containing nucleotide triphosphate hydrolases"/>
    <property type="match status" value="1"/>
</dbReference>
<dbReference type="EMBL" id="FO082272">
    <property type="protein sequence ID" value="CCO66405.1"/>
    <property type="molecule type" value="Genomic_DNA"/>
</dbReference>
<keyword evidence="13" id="KW-1185">Reference proteome</keyword>
<keyword evidence="2 10" id="KW-0963">Cytoplasm</keyword>
<keyword evidence="3 10" id="KW-0690">Ribosome biogenesis</keyword>
<proteinExistence type="inferred from homology"/>
<feature type="binding site" evidence="10">
    <location>
        <position position="72"/>
    </location>
    <ligand>
        <name>ATP</name>
        <dbReference type="ChEBI" id="CHEBI:30616"/>
    </ligand>
</feature>
<feature type="compositionally biased region" description="Acidic residues" evidence="11">
    <location>
        <begin position="15"/>
        <end position="25"/>
    </location>
</feature>
<dbReference type="STRING" id="41875.K8F2X3"/>
<dbReference type="FunFam" id="3.40.50.300:FF:000372">
    <property type="entry name" value="Adenylate kinase isoenzyme 6 homolog"/>
    <property type="match status" value="1"/>
</dbReference>
<dbReference type="Pfam" id="PF13238">
    <property type="entry name" value="AAA_18"/>
    <property type="match status" value="1"/>
</dbReference>
<comment type="similarity">
    <text evidence="10">Belongs to the adenylate kinase family. AK6 subfamily.</text>
</comment>
<evidence type="ECO:0000256" key="8">
    <source>
        <dbReference type="ARBA" id="ARBA00022840"/>
    </source>
</evidence>
<feature type="binding site" evidence="10">
    <location>
        <position position="179"/>
    </location>
    <ligand>
        <name>ATP</name>
        <dbReference type="ChEBI" id="CHEBI:30616"/>
    </ligand>
</feature>
<dbReference type="eggNOG" id="KOG3347">
    <property type="taxonomic scope" value="Eukaryota"/>
</dbReference>
<comment type="subcellular location">
    <subcellularLocation>
        <location evidence="10">Cytoplasm</location>
    </subcellularLocation>
    <subcellularLocation>
        <location evidence="10">Nucleus</location>
    </subcellularLocation>
</comment>
<keyword evidence="7 10" id="KW-0418">Kinase</keyword>
<dbReference type="RefSeq" id="XP_007512317.1">
    <property type="nucleotide sequence ID" value="XM_007512255.1"/>
</dbReference>
<dbReference type="SUPFAM" id="SSF52540">
    <property type="entry name" value="P-loop containing nucleoside triphosphate hydrolases"/>
    <property type="match status" value="2"/>
</dbReference>
<dbReference type="PANTHER" id="PTHR12595">
    <property type="entry name" value="POS9-ACTIVATING FACTOR FAP7-RELATED"/>
    <property type="match status" value="1"/>
</dbReference>
<dbReference type="InterPro" id="IPR027417">
    <property type="entry name" value="P-loop_NTPase"/>
</dbReference>
<evidence type="ECO:0000256" key="4">
    <source>
        <dbReference type="ARBA" id="ARBA00022552"/>
    </source>
</evidence>
<keyword evidence="9 10" id="KW-0539">Nucleus</keyword>
<keyword evidence="8 10" id="KW-0067">ATP-binding</keyword>
<gene>
    <name evidence="12" type="ORF">Bathy07g00300</name>
</gene>
<comment type="caution">
    <text evidence="10">Lacks conserved residue(s) required for the propagation of feature annotation.</text>
</comment>
<feature type="binding site" evidence="10">
    <location>
        <position position="75"/>
    </location>
    <ligand>
        <name>ATP</name>
        <dbReference type="ChEBI" id="CHEBI:30616"/>
    </ligand>
</feature>
<organism evidence="12 13">
    <name type="scientific">Bathycoccus prasinos</name>
    <dbReference type="NCBI Taxonomy" id="41875"/>
    <lineage>
        <taxon>Eukaryota</taxon>
        <taxon>Viridiplantae</taxon>
        <taxon>Chlorophyta</taxon>
        <taxon>Mamiellophyceae</taxon>
        <taxon>Mamiellales</taxon>
        <taxon>Bathycoccaceae</taxon>
        <taxon>Bathycoccus</taxon>
    </lineage>
</organism>
<keyword evidence="4 10" id="KW-0698">rRNA processing</keyword>
<dbReference type="HAMAP" id="MF_00039">
    <property type="entry name" value="Adenylate_kinase_AK6"/>
    <property type="match status" value="1"/>
</dbReference>
<feature type="binding site" evidence="10">
    <location>
        <position position="74"/>
    </location>
    <ligand>
        <name>ATP</name>
        <dbReference type="ChEBI" id="CHEBI:30616"/>
    </ligand>
</feature>